<dbReference type="AlphaFoldDB" id="A0AB39ZVS0"/>
<accession>A0AB39ZVS0</accession>
<name>A0AB39ZVS0_DROSZ</name>
<dbReference type="RefSeq" id="XP_016943223.4">
    <property type="nucleotide sequence ID" value="XM_017087734.4"/>
</dbReference>
<dbReference type="GeneID" id="108019769"/>
<evidence type="ECO:0000313" key="2">
    <source>
        <dbReference type="RefSeq" id="XP_016943223.4"/>
    </source>
</evidence>
<protein>
    <submittedName>
        <fullName evidence="2">Uncharacterized protein cola</fullName>
    </submittedName>
</protein>
<keyword evidence="1" id="KW-1185">Reference proteome</keyword>
<sequence length="261" mass="30940">MITSKMRLHRAQIPRILVMVRCYNWGNYDASSGECCKMRDKDTTACKHGKWFCPIEYEANKCYERPSFGENLYPKYLQEIYQRGKPDTPSDCYLKLIRHDIDHYKPSDKYRRYQRTWPECPLLWLRPKDTCCPDPEIYPPMKRRIRPPQEPPLSAIDKHLFQMSIFCKSVRPPGCKSGRRPPKCTKERRVSDCCKKTAPMPSFSEACRHLIPRFCRSECACLGATTCDMWNAYRRWNKSGRTCTKPFIGYSPYRSRLRFPF</sequence>
<dbReference type="PANTHER" id="PTHR20977:SF0">
    <property type="entry name" value="AT13385P-RELATED"/>
    <property type="match status" value="1"/>
</dbReference>
<dbReference type="Proteomes" id="UP001652628">
    <property type="component" value="Chromosome 2R"/>
</dbReference>
<organism evidence="1 2">
    <name type="scientific">Drosophila suzukii</name>
    <name type="common">Spotted-wing drosophila fruit fly</name>
    <dbReference type="NCBI Taxonomy" id="28584"/>
    <lineage>
        <taxon>Eukaryota</taxon>
        <taxon>Metazoa</taxon>
        <taxon>Ecdysozoa</taxon>
        <taxon>Arthropoda</taxon>
        <taxon>Hexapoda</taxon>
        <taxon>Insecta</taxon>
        <taxon>Pterygota</taxon>
        <taxon>Neoptera</taxon>
        <taxon>Endopterygota</taxon>
        <taxon>Diptera</taxon>
        <taxon>Brachycera</taxon>
        <taxon>Muscomorpha</taxon>
        <taxon>Ephydroidea</taxon>
        <taxon>Drosophilidae</taxon>
        <taxon>Drosophila</taxon>
        <taxon>Sophophora</taxon>
    </lineage>
</organism>
<proteinExistence type="predicted"/>
<dbReference type="Pfam" id="PF07248">
    <property type="entry name" value="DUF1431"/>
    <property type="match status" value="1"/>
</dbReference>
<dbReference type="SMART" id="SM00689">
    <property type="entry name" value="DM6"/>
    <property type="match status" value="1"/>
</dbReference>
<dbReference type="InterPro" id="IPR006611">
    <property type="entry name" value="DUF1431_DROsp"/>
</dbReference>
<evidence type="ECO:0000313" key="1">
    <source>
        <dbReference type="Proteomes" id="UP001652628"/>
    </source>
</evidence>
<gene>
    <name evidence="2" type="primary">cola</name>
</gene>
<reference evidence="2" key="1">
    <citation type="submission" date="2025-08" db="UniProtKB">
        <authorList>
            <consortium name="RefSeq"/>
        </authorList>
    </citation>
    <scope>IDENTIFICATION</scope>
</reference>
<dbReference type="PANTHER" id="PTHR20977">
    <property type="entry name" value="AT13385P-RELATED"/>
    <property type="match status" value="1"/>
</dbReference>